<evidence type="ECO:0000256" key="2">
    <source>
        <dbReference type="ARBA" id="ARBA00023125"/>
    </source>
</evidence>
<dbReference type="InterPro" id="IPR009057">
    <property type="entry name" value="Homeodomain-like_sf"/>
</dbReference>
<evidence type="ECO:0000313" key="6">
    <source>
        <dbReference type="Proteomes" id="UP001157133"/>
    </source>
</evidence>
<evidence type="ECO:0000256" key="1">
    <source>
        <dbReference type="ARBA" id="ARBA00023015"/>
    </source>
</evidence>
<dbReference type="PANTHER" id="PTHR47894">
    <property type="entry name" value="HTH-TYPE TRANSCRIPTIONAL REGULATOR GADX"/>
    <property type="match status" value="1"/>
</dbReference>
<evidence type="ECO:0000259" key="4">
    <source>
        <dbReference type="PROSITE" id="PS01124"/>
    </source>
</evidence>
<dbReference type="PROSITE" id="PS01124">
    <property type="entry name" value="HTH_ARAC_FAMILY_2"/>
    <property type="match status" value="1"/>
</dbReference>
<dbReference type="SMART" id="SM00342">
    <property type="entry name" value="HTH_ARAC"/>
    <property type="match status" value="1"/>
</dbReference>
<feature type="domain" description="HTH araC/xylS-type" evidence="4">
    <location>
        <begin position="234"/>
        <end position="341"/>
    </location>
</feature>
<dbReference type="PROSITE" id="PS00041">
    <property type="entry name" value="HTH_ARAC_FAMILY_1"/>
    <property type="match status" value="1"/>
</dbReference>
<organism evidence="5 6">
    <name type="scientific">Thalassotalea eurytherma</name>
    <dbReference type="NCBI Taxonomy" id="1144278"/>
    <lineage>
        <taxon>Bacteria</taxon>
        <taxon>Pseudomonadati</taxon>
        <taxon>Pseudomonadota</taxon>
        <taxon>Gammaproteobacteria</taxon>
        <taxon>Alteromonadales</taxon>
        <taxon>Colwelliaceae</taxon>
        <taxon>Thalassotalea</taxon>
    </lineage>
</organism>
<name>A0ABQ6H661_9GAMM</name>
<keyword evidence="6" id="KW-1185">Reference proteome</keyword>
<evidence type="ECO:0000256" key="3">
    <source>
        <dbReference type="ARBA" id="ARBA00023163"/>
    </source>
</evidence>
<sequence>MNDSLRQINKAYIEIALNHGIADVEQVFAHTNLSLPALEKLDYVDVSVAIQMVHNVDKYTDVPNWPVELGTLLGTSSHGPVGYAALSAPCVGKALSTFSQWFQLRCNVYTASIIESVDYFQIKIEDTTGDTLFQKVFFSAFVRAFEVLVELLLGRFPENELAIYFQSQSLPFEDRCKTAYLSQIHKEQSSNSFFIHKNTWYRRSPLYDKESYEFNLHSCQRLRDELAQKDRLDMRIMHIFNNHFDRQINEKGKVSSPPTLSEVCQQFHMTERTLIRQLKSLNTSYQSILDQQRLAYAKKLLGDVRYNIYVVADLLGYREAANFCRAFKRWTSQSPSDFRLNPREI</sequence>
<evidence type="ECO:0000313" key="5">
    <source>
        <dbReference type="EMBL" id="GLX83637.1"/>
    </source>
</evidence>
<protein>
    <submittedName>
        <fullName evidence="5">AraC family transcriptional regulator</fullName>
    </submittedName>
</protein>
<comment type="caution">
    <text evidence="5">The sequence shown here is derived from an EMBL/GenBank/DDBJ whole genome shotgun (WGS) entry which is preliminary data.</text>
</comment>
<dbReference type="InterPro" id="IPR018062">
    <property type="entry name" value="HTH_AraC-typ_CS"/>
</dbReference>
<keyword evidence="2" id="KW-0238">DNA-binding</keyword>
<dbReference type="Pfam" id="PF12625">
    <property type="entry name" value="Arabinose_bd"/>
    <property type="match status" value="1"/>
</dbReference>
<dbReference type="InterPro" id="IPR032687">
    <property type="entry name" value="AraC-type_N"/>
</dbReference>
<proteinExistence type="predicted"/>
<dbReference type="Gene3D" id="1.10.10.60">
    <property type="entry name" value="Homeodomain-like"/>
    <property type="match status" value="1"/>
</dbReference>
<keyword evidence="3" id="KW-0804">Transcription</keyword>
<gene>
    <name evidence="5" type="primary">oruR</name>
    <name evidence="5" type="ORF">theurythT_30900</name>
</gene>
<dbReference type="RefSeq" id="WP_284209112.1">
    <property type="nucleotide sequence ID" value="NZ_BSSU01000018.1"/>
</dbReference>
<keyword evidence="1" id="KW-0805">Transcription regulation</keyword>
<dbReference type="InterPro" id="IPR018060">
    <property type="entry name" value="HTH_AraC"/>
</dbReference>
<dbReference type="SUPFAM" id="SSF46689">
    <property type="entry name" value="Homeodomain-like"/>
    <property type="match status" value="1"/>
</dbReference>
<dbReference type="PANTHER" id="PTHR47894:SF4">
    <property type="entry name" value="HTH-TYPE TRANSCRIPTIONAL REGULATOR GADX"/>
    <property type="match status" value="1"/>
</dbReference>
<accession>A0ABQ6H661</accession>
<reference evidence="5 6" key="1">
    <citation type="submission" date="2023-03" db="EMBL/GenBank/DDBJ databases">
        <title>Draft genome sequence of Thalassotalea eurytherma JCM 18482T.</title>
        <authorList>
            <person name="Sawabe T."/>
        </authorList>
    </citation>
    <scope>NUCLEOTIDE SEQUENCE [LARGE SCALE GENOMIC DNA]</scope>
    <source>
        <strain evidence="5 6">JCM 18482</strain>
    </source>
</reference>
<dbReference type="Proteomes" id="UP001157133">
    <property type="component" value="Unassembled WGS sequence"/>
</dbReference>
<dbReference type="Pfam" id="PF12833">
    <property type="entry name" value="HTH_18"/>
    <property type="match status" value="1"/>
</dbReference>
<dbReference type="EMBL" id="BSSU01000018">
    <property type="protein sequence ID" value="GLX83637.1"/>
    <property type="molecule type" value="Genomic_DNA"/>
</dbReference>